<protein>
    <recommendedName>
        <fullName evidence="10">Glycine--tRNA ligase beta subunit</fullName>
        <ecNumber evidence="10">6.1.1.14</ecNumber>
    </recommendedName>
    <alternativeName>
        <fullName evidence="10">Glycyl-tRNA synthetase beta subunit</fullName>
        <shortName evidence="10">GlyRS</shortName>
    </alternativeName>
</protein>
<name>A0A5C8CB84_9SPIR</name>
<evidence type="ECO:0000259" key="11">
    <source>
        <dbReference type="Pfam" id="PF05746"/>
    </source>
</evidence>
<dbReference type="InterPro" id="IPR008909">
    <property type="entry name" value="DALR_anticod-bd"/>
</dbReference>
<keyword evidence="8 10" id="KW-0030">Aminoacyl-tRNA synthetase</keyword>
<dbReference type="HAMAP" id="MF_00255">
    <property type="entry name" value="Gly_tRNA_synth_beta"/>
    <property type="match status" value="1"/>
</dbReference>
<evidence type="ECO:0000256" key="6">
    <source>
        <dbReference type="ARBA" id="ARBA00022840"/>
    </source>
</evidence>
<dbReference type="GO" id="GO:0004814">
    <property type="term" value="F:arginine-tRNA ligase activity"/>
    <property type="evidence" value="ECO:0007669"/>
    <property type="project" value="InterPro"/>
</dbReference>
<proteinExistence type="inferred from homology"/>
<comment type="subcellular location">
    <subcellularLocation>
        <location evidence="1 10">Cytoplasm</location>
    </subcellularLocation>
</comment>
<dbReference type="Gene3D" id="1.10.730.10">
    <property type="entry name" value="Isoleucyl-tRNA Synthetase, Domain 1"/>
    <property type="match status" value="1"/>
</dbReference>
<evidence type="ECO:0000256" key="1">
    <source>
        <dbReference type="ARBA" id="ARBA00004496"/>
    </source>
</evidence>
<dbReference type="Pfam" id="PF02092">
    <property type="entry name" value="tRNA_synt_2f"/>
    <property type="match status" value="1"/>
</dbReference>
<evidence type="ECO:0000256" key="9">
    <source>
        <dbReference type="ARBA" id="ARBA00047937"/>
    </source>
</evidence>
<dbReference type="EMBL" id="SAXT01000008">
    <property type="protein sequence ID" value="TXJ10925.1"/>
    <property type="molecule type" value="Genomic_DNA"/>
</dbReference>
<dbReference type="Pfam" id="PF05746">
    <property type="entry name" value="DALR_1"/>
    <property type="match status" value="1"/>
</dbReference>
<dbReference type="GO" id="GO:0005524">
    <property type="term" value="F:ATP binding"/>
    <property type="evidence" value="ECO:0007669"/>
    <property type="project" value="UniProtKB-UniRule"/>
</dbReference>
<evidence type="ECO:0000256" key="5">
    <source>
        <dbReference type="ARBA" id="ARBA00022741"/>
    </source>
</evidence>
<dbReference type="PANTHER" id="PTHR30075">
    <property type="entry name" value="GLYCYL-TRNA SYNTHETASE"/>
    <property type="match status" value="1"/>
</dbReference>
<dbReference type="PROSITE" id="PS50861">
    <property type="entry name" value="AA_TRNA_LIGASE_II_GLYAB"/>
    <property type="match status" value="1"/>
</dbReference>
<evidence type="ECO:0000313" key="12">
    <source>
        <dbReference type="EMBL" id="TXJ10925.1"/>
    </source>
</evidence>
<comment type="similarity">
    <text evidence="2 10">Belongs to the class-II aminoacyl-tRNA synthetase family.</text>
</comment>
<feature type="domain" description="DALR anticodon binding" evidence="11">
    <location>
        <begin position="597"/>
        <end position="695"/>
    </location>
</feature>
<comment type="caution">
    <text evidence="12">The sequence shown here is derived from an EMBL/GenBank/DDBJ whole genome shotgun (WGS) entry which is preliminary data.</text>
</comment>
<sequence>MKDLLIEILVEEIPADFAYPASLSFKKIIENTLKNNGLNFKLITSFTTPRRLSILVEEAEEKSKDDIIESKGPLLESAIKDGVLTKAGEGFLKSNNIEIKNIKDIDEKESFNKPYLKELNGKKYIYVKKEKKGIETKKLFEENLENIIANIDFKKKMRWGDKDFAFVRPIRNIVALFGNEIIKTKIAGIETNNKITGHRLLSPEFVEINNPKDYEEILLKKHVIVSREKRLENIINQLEKIEKENNFEAVSKNKVSEIVVDLVEEPYLLTAEFDSKFLEVPKEVLTSEMIEHQKYFPLIKKNNNKNGDLTNIFVITANQPKTPQIIAGNIRVLTARLSDGRFLYQEDIKKGMDEMNTRLAMLMFRKELGSVADKVKRLEKNAASLIEALNYNENKDNILKAIKYMKADLVSNMVYQFPELQGIMGSYFAKEMGLGENIATAIKEQYKPLFANDDIPSNDTGKAIAILDKIDNIVAGFYVGDIPTGSQDPNALRRQALGIINILVKSQKHLSLKKLIEETINSMPKESKNNKSENLINDIFDFFKSRFENDLHFSKDSISGVLSTEIDDIYDAYLKISAIDEFRKKNEELFSNLLLVFKRVKNIIKTSNTLIFEESILEEKAERELYKIYKEKETQIKKLIENKEYQKTFSMLSSLYEPLDNFFKEVMVMTDNEKLKNNRIALLSLVDKIFKNMLDFSSLIK</sequence>
<keyword evidence="4 10" id="KW-0436">Ligase</keyword>
<dbReference type="AlphaFoldDB" id="A0A5C8CB84"/>
<dbReference type="Proteomes" id="UP000325116">
    <property type="component" value="Unassembled WGS sequence"/>
</dbReference>
<evidence type="ECO:0000313" key="13">
    <source>
        <dbReference type="Proteomes" id="UP000325116"/>
    </source>
</evidence>
<dbReference type="GO" id="GO:0004820">
    <property type="term" value="F:glycine-tRNA ligase activity"/>
    <property type="evidence" value="ECO:0007669"/>
    <property type="project" value="UniProtKB-UniRule"/>
</dbReference>
<comment type="catalytic activity">
    <reaction evidence="9 10">
        <text>tRNA(Gly) + glycine + ATP = glycyl-tRNA(Gly) + AMP + diphosphate</text>
        <dbReference type="Rhea" id="RHEA:16013"/>
        <dbReference type="Rhea" id="RHEA-COMP:9664"/>
        <dbReference type="Rhea" id="RHEA-COMP:9683"/>
        <dbReference type="ChEBI" id="CHEBI:30616"/>
        <dbReference type="ChEBI" id="CHEBI:33019"/>
        <dbReference type="ChEBI" id="CHEBI:57305"/>
        <dbReference type="ChEBI" id="CHEBI:78442"/>
        <dbReference type="ChEBI" id="CHEBI:78522"/>
        <dbReference type="ChEBI" id="CHEBI:456215"/>
        <dbReference type="EC" id="6.1.1.14"/>
    </reaction>
</comment>
<evidence type="ECO:0000256" key="4">
    <source>
        <dbReference type="ARBA" id="ARBA00022598"/>
    </source>
</evidence>
<dbReference type="RefSeq" id="WP_147759166.1">
    <property type="nucleotide sequence ID" value="NZ_SAXT01000008.1"/>
</dbReference>
<evidence type="ECO:0000256" key="10">
    <source>
        <dbReference type="HAMAP-Rule" id="MF_00255"/>
    </source>
</evidence>
<dbReference type="PANTHER" id="PTHR30075:SF2">
    <property type="entry name" value="GLYCINE--TRNA LIGASE, CHLOROPLASTIC_MITOCHONDRIAL 2"/>
    <property type="match status" value="1"/>
</dbReference>
<dbReference type="EC" id="6.1.1.14" evidence="10"/>
<evidence type="ECO:0000256" key="7">
    <source>
        <dbReference type="ARBA" id="ARBA00022917"/>
    </source>
</evidence>
<keyword evidence="7 10" id="KW-0648">Protein biosynthesis</keyword>
<reference evidence="12 13" key="1">
    <citation type="journal article" date="1992" name="Lakartidningen">
        <title>[Penicillin V and not amoxicillin is the first choice preparation in acute otitis].</title>
        <authorList>
            <person name="Kamme C."/>
            <person name="Lundgren K."/>
            <person name="Prellner K."/>
        </authorList>
    </citation>
    <scope>NUCLEOTIDE SEQUENCE [LARGE SCALE GENOMIC DNA]</scope>
    <source>
        <strain evidence="12 13">W1</strain>
    </source>
</reference>
<dbReference type="GO" id="GO:0006426">
    <property type="term" value="P:glycyl-tRNA aminoacylation"/>
    <property type="evidence" value="ECO:0007669"/>
    <property type="project" value="UniProtKB-UniRule"/>
</dbReference>
<keyword evidence="5 10" id="KW-0547">Nucleotide-binding</keyword>
<dbReference type="GO" id="GO:0006420">
    <property type="term" value="P:arginyl-tRNA aminoacylation"/>
    <property type="evidence" value="ECO:0007669"/>
    <property type="project" value="InterPro"/>
</dbReference>
<accession>A0A5C8CB84</accession>
<evidence type="ECO:0000256" key="8">
    <source>
        <dbReference type="ARBA" id="ARBA00023146"/>
    </source>
</evidence>
<dbReference type="GO" id="GO:0005829">
    <property type="term" value="C:cytosol"/>
    <property type="evidence" value="ECO:0007669"/>
    <property type="project" value="TreeGrafter"/>
</dbReference>
<gene>
    <name evidence="10" type="primary">glyS</name>
    <name evidence="12" type="ORF">EPJ80_11955</name>
</gene>
<dbReference type="SUPFAM" id="SSF109604">
    <property type="entry name" value="HD-domain/PDEase-like"/>
    <property type="match status" value="1"/>
</dbReference>
<comment type="subunit">
    <text evidence="10">Tetramer of two alpha and two beta subunits.</text>
</comment>
<dbReference type="NCBIfam" id="TIGR00211">
    <property type="entry name" value="glyS"/>
    <property type="match status" value="1"/>
</dbReference>
<keyword evidence="6 10" id="KW-0067">ATP-binding</keyword>
<dbReference type="PRINTS" id="PR01045">
    <property type="entry name" value="TRNASYNTHGB"/>
</dbReference>
<dbReference type="InterPro" id="IPR006194">
    <property type="entry name" value="Gly-tRNA-synth_heterodimer"/>
</dbReference>
<organism evidence="12 13">
    <name type="scientific">Brachyspira aalborgi</name>
    <dbReference type="NCBI Taxonomy" id="29522"/>
    <lineage>
        <taxon>Bacteria</taxon>
        <taxon>Pseudomonadati</taxon>
        <taxon>Spirochaetota</taxon>
        <taxon>Spirochaetia</taxon>
        <taxon>Brachyspirales</taxon>
        <taxon>Brachyspiraceae</taxon>
        <taxon>Brachyspira</taxon>
    </lineage>
</organism>
<dbReference type="InterPro" id="IPR015944">
    <property type="entry name" value="Gly-tRNA-synth_bsu"/>
</dbReference>
<keyword evidence="3 10" id="KW-0963">Cytoplasm</keyword>
<evidence type="ECO:0000256" key="3">
    <source>
        <dbReference type="ARBA" id="ARBA00022490"/>
    </source>
</evidence>
<evidence type="ECO:0000256" key="2">
    <source>
        <dbReference type="ARBA" id="ARBA00008226"/>
    </source>
</evidence>